<dbReference type="Gene3D" id="1.10.260.40">
    <property type="entry name" value="lambda repressor-like DNA-binding domains"/>
    <property type="match status" value="1"/>
</dbReference>
<keyword evidence="5" id="KW-1185">Reference proteome</keyword>
<dbReference type="Pfam" id="PF13464">
    <property type="entry name" value="RodZ_C"/>
    <property type="match status" value="1"/>
</dbReference>
<evidence type="ECO:0000259" key="3">
    <source>
        <dbReference type="Pfam" id="PF13464"/>
    </source>
</evidence>
<dbReference type="InterPro" id="IPR050400">
    <property type="entry name" value="Bact_Cytoskel_RodZ"/>
</dbReference>
<keyword evidence="2" id="KW-1133">Transmembrane helix</keyword>
<dbReference type="PANTHER" id="PTHR34475:SF1">
    <property type="entry name" value="CYTOSKELETON PROTEIN RODZ"/>
    <property type="match status" value="1"/>
</dbReference>
<name>A0A0X8X8Y7_HALHR</name>
<gene>
    <name evidence="4" type="ORF">HH1059_10370</name>
</gene>
<proteinExistence type="predicted"/>
<reference evidence="4" key="1">
    <citation type="submission" date="2016-02" db="EMBL/GenBank/DDBJ databases">
        <title>Halorhodospira halochloris DSM-1059 complete genome, version 2.</title>
        <authorList>
            <person name="Tsukatani Y."/>
        </authorList>
    </citation>
    <scope>NUCLEOTIDE SEQUENCE</scope>
    <source>
        <strain evidence="4">DSM 1059</strain>
    </source>
</reference>
<sequence length="327" mass="35027">MSEHDQSNDPGQQLRRAREAQGLTTRAVAASLNLSAGVIEALEAGDESRLPPSTFVKGYLRGYARLVGLDENEIVAAYSRTGEPSSPAIGNSDPKPRSETSATPEDSYSAPVEEKTTVGTQRVSESVAGEANQGGGAERADVDQGDTGSAASESSYAEGKRTSGGKKLIAAFALGGVALVLLVIGGTWLVLVEREDDYEQQDVAEELTDDPPEEERQTEALAEELAAADAVPDIEAEQDELEEEARDPGLVVRVAEGEDAWMEIHADGDRQVFRLVQGPETLELDEADEYNIVIGNAPAVEIEHFGEDFDLAPFTRQDVARLTLTRD</sequence>
<dbReference type="Proteomes" id="UP000218890">
    <property type="component" value="Chromosome"/>
</dbReference>
<organism evidence="4 5">
    <name type="scientific">Halorhodospira halochloris</name>
    <name type="common">Ectothiorhodospira halochloris</name>
    <dbReference type="NCBI Taxonomy" id="1052"/>
    <lineage>
        <taxon>Bacteria</taxon>
        <taxon>Pseudomonadati</taxon>
        <taxon>Pseudomonadota</taxon>
        <taxon>Gammaproteobacteria</taxon>
        <taxon>Chromatiales</taxon>
        <taxon>Ectothiorhodospiraceae</taxon>
        <taxon>Halorhodospira</taxon>
    </lineage>
</organism>
<dbReference type="InterPro" id="IPR010982">
    <property type="entry name" value="Lambda_DNA-bd_dom_sf"/>
</dbReference>
<dbReference type="OrthoDB" id="9790252at2"/>
<evidence type="ECO:0000256" key="1">
    <source>
        <dbReference type="SAM" id="MobiDB-lite"/>
    </source>
</evidence>
<dbReference type="GO" id="GO:0003677">
    <property type="term" value="F:DNA binding"/>
    <property type="evidence" value="ECO:0007669"/>
    <property type="project" value="InterPro"/>
</dbReference>
<feature type="transmembrane region" description="Helical" evidence="2">
    <location>
        <begin position="168"/>
        <end position="191"/>
    </location>
</feature>
<evidence type="ECO:0000256" key="2">
    <source>
        <dbReference type="SAM" id="Phobius"/>
    </source>
</evidence>
<feature type="domain" description="Cytoskeleton protein RodZ-like C-terminal" evidence="3">
    <location>
        <begin position="258"/>
        <end position="323"/>
    </location>
</feature>
<evidence type="ECO:0000313" key="4">
    <source>
        <dbReference type="EMBL" id="BAU57735.1"/>
    </source>
</evidence>
<dbReference type="RefSeq" id="WP_096409007.1">
    <property type="nucleotide sequence ID" value="NZ_AP017372.2"/>
</dbReference>
<feature type="region of interest" description="Disordered" evidence="1">
    <location>
        <begin position="1"/>
        <end position="22"/>
    </location>
</feature>
<evidence type="ECO:0000313" key="5">
    <source>
        <dbReference type="Proteomes" id="UP000218890"/>
    </source>
</evidence>
<keyword evidence="2" id="KW-0812">Transmembrane</keyword>
<dbReference type="Pfam" id="PF13413">
    <property type="entry name" value="HTH_25"/>
    <property type="match status" value="1"/>
</dbReference>
<dbReference type="AlphaFoldDB" id="A0A0X8X8Y7"/>
<dbReference type="InterPro" id="IPR025194">
    <property type="entry name" value="RodZ-like_C"/>
</dbReference>
<keyword evidence="2" id="KW-0472">Membrane</keyword>
<dbReference type="SUPFAM" id="SSF47413">
    <property type="entry name" value="lambda repressor-like DNA-binding domains"/>
    <property type="match status" value="1"/>
</dbReference>
<accession>A0A0X8X8Y7</accession>
<dbReference type="CDD" id="cd00093">
    <property type="entry name" value="HTH_XRE"/>
    <property type="match status" value="1"/>
</dbReference>
<dbReference type="PANTHER" id="PTHR34475">
    <property type="match status" value="1"/>
</dbReference>
<dbReference type="KEGG" id="hhk:HH1059_10370"/>
<feature type="region of interest" description="Disordered" evidence="1">
    <location>
        <begin position="78"/>
        <end position="160"/>
    </location>
</feature>
<dbReference type="EMBL" id="AP017372">
    <property type="protein sequence ID" value="BAU57735.1"/>
    <property type="molecule type" value="Genomic_DNA"/>
</dbReference>
<dbReference type="InterPro" id="IPR001387">
    <property type="entry name" value="Cro/C1-type_HTH"/>
</dbReference>
<protein>
    <submittedName>
        <fullName evidence="4">Membrane protein</fullName>
    </submittedName>
</protein>